<evidence type="ECO:0000313" key="5">
    <source>
        <dbReference type="EMBL" id="KAA8535318.1"/>
    </source>
</evidence>
<dbReference type="InterPro" id="IPR014905">
    <property type="entry name" value="HIRAN"/>
</dbReference>
<gene>
    <name evidence="5" type="ORF">F0562_030321</name>
</gene>
<reference evidence="5 6" key="1">
    <citation type="submission" date="2019-09" db="EMBL/GenBank/DDBJ databases">
        <title>A chromosome-level genome assembly of the Chinese tupelo Nyssa sinensis.</title>
        <authorList>
            <person name="Yang X."/>
            <person name="Kang M."/>
            <person name="Yang Y."/>
            <person name="Xiong H."/>
            <person name="Wang M."/>
            <person name="Zhang Z."/>
            <person name="Wang Z."/>
            <person name="Wu H."/>
            <person name="Ma T."/>
            <person name="Liu J."/>
            <person name="Xi Z."/>
        </authorList>
    </citation>
    <scope>NUCLEOTIDE SEQUENCE [LARGE SCALE GENOMIC DNA]</scope>
    <source>
        <strain evidence="5">J267</strain>
        <tissue evidence="5">Leaf</tissue>
    </source>
</reference>
<evidence type="ECO:0000256" key="1">
    <source>
        <dbReference type="ARBA" id="ARBA00022723"/>
    </source>
</evidence>
<evidence type="ECO:0000256" key="2">
    <source>
        <dbReference type="ARBA" id="ARBA00022801"/>
    </source>
</evidence>
<comment type="function">
    <text evidence="3">Nuclease required for the repair of DNA interstrand cross-links (ICL). Acts as a 5'-3' exonuclease that anchors at a cut end of DNA and cleaves DNA successively at every third nucleotide, allowing to excise an ICL from one strand through flanking incisions.</text>
</comment>
<dbReference type="AlphaFoldDB" id="A0A5J5AYJ6"/>
<dbReference type="Pfam" id="PF08797">
    <property type="entry name" value="HIRAN"/>
    <property type="match status" value="1"/>
</dbReference>
<accession>A0A5J5AYJ6</accession>
<evidence type="ECO:0000259" key="4">
    <source>
        <dbReference type="Pfam" id="PF08797"/>
    </source>
</evidence>
<keyword evidence="1 3" id="KW-0479">Metal-binding</keyword>
<keyword evidence="2 3" id="KW-0378">Hydrolase</keyword>
<feature type="domain" description="HIRAN" evidence="4">
    <location>
        <begin position="92"/>
        <end position="162"/>
    </location>
</feature>
<comment type="catalytic activity">
    <reaction evidence="3">
        <text>Hydrolytically removes 5'-nucleotides successively from the 3'-hydroxy termini of 3'-hydroxy-terminated oligonucleotides.</text>
        <dbReference type="EC" id="3.1.4.1"/>
    </reaction>
</comment>
<dbReference type="Gene3D" id="3.30.70.2330">
    <property type="match status" value="1"/>
</dbReference>
<dbReference type="GO" id="GO:0008270">
    <property type="term" value="F:zinc ion binding"/>
    <property type="evidence" value="ECO:0007669"/>
    <property type="project" value="InterPro"/>
</dbReference>
<organism evidence="5 6">
    <name type="scientific">Nyssa sinensis</name>
    <dbReference type="NCBI Taxonomy" id="561372"/>
    <lineage>
        <taxon>Eukaryota</taxon>
        <taxon>Viridiplantae</taxon>
        <taxon>Streptophyta</taxon>
        <taxon>Embryophyta</taxon>
        <taxon>Tracheophyta</taxon>
        <taxon>Spermatophyta</taxon>
        <taxon>Magnoliopsida</taxon>
        <taxon>eudicotyledons</taxon>
        <taxon>Gunneridae</taxon>
        <taxon>Pentapetalae</taxon>
        <taxon>asterids</taxon>
        <taxon>Cornales</taxon>
        <taxon>Nyssaceae</taxon>
        <taxon>Nyssa</taxon>
    </lineage>
</organism>
<comment type="cofactor">
    <cofactor evidence="3">
        <name>Mg(2+)</name>
        <dbReference type="ChEBI" id="CHEBI:18420"/>
    </cofactor>
    <cofactor evidence="3">
        <name>Mn(2+)</name>
        <dbReference type="ChEBI" id="CHEBI:29035"/>
    </cofactor>
</comment>
<keyword evidence="3" id="KW-0540">Nuclease</keyword>
<comment type="subcellular location">
    <subcellularLocation>
        <location evidence="3">Nucleus</location>
    </subcellularLocation>
</comment>
<dbReference type="GO" id="GO:0008409">
    <property type="term" value="F:5'-3' exonuclease activity"/>
    <property type="evidence" value="ECO:0007669"/>
    <property type="project" value="TreeGrafter"/>
</dbReference>
<keyword evidence="3" id="KW-0460">Magnesium</keyword>
<dbReference type="EC" id="3.1.4.1" evidence="3"/>
<keyword evidence="6" id="KW-1185">Reference proteome</keyword>
<keyword evidence="3" id="KW-0234">DNA repair</keyword>
<dbReference type="PANTHER" id="PTHR15749:SF4">
    <property type="entry name" value="FANCONI-ASSOCIATED NUCLEASE 1"/>
    <property type="match status" value="1"/>
</dbReference>
<evidence type="ECO:0000313" key="6">
    <source>
        <dbReference type="Proteomes" id="UP000325577"/>
    </source>
</evidence>
<protein>
    <recommendedName>
        <fullName evidence="3">Fanconi-associated nuclease</fullName>
        <ecNumber evidence="3">3.1.4.1</ecNumber>
    </recommendedName>
</protein>
<dbReference type="Proteomes" id="UP000325577">
    <property type="component" value="Linkage Group LG17"/>
</dbReference>
<dbReference type="GO" id="GO:0070336">
    <property type="term" value="F:flap-structured DNA binding"/>
    <property type="evidence" value="ECO:0007669"/>
    <property type="project" value="TreeGrafter"/>
</dbReference>
<dbReference type="GO" id="GO:0016818">
    <property type="term" value="F:hydrolase activity, acting on acid anhydrides, in phosphorus-containing anhydrides"/>
    <property type="evidence" value="ECO:0007669"/>
    <property type="project" value="InterPro"/>
</dbReference>
<sequence length="166" mass="18746">MSFRGVLMTFLYIDTIHKLHDIGHVRENDTSHCKPLLDSRSVVQTYGDGSIENSINDDRIDYEVRLLSLSLGNKMPEYDTAESVDDVSGVVLETFIVSRRFSEKVELNPGTSISLLRDPDNVKDPNAVKVFSADPGCRKVLGFLPRELAQYLSRLMDNYCLSFKVL</sequence>
<dbReference type="GO" id="GO:0004528">
    <property type="term" value="F:phosphodiesterase I activity"/>
    <property type="evidence" value="ECO:0007669"/>
    <property type="project" value="UniProtKB-EC"/>
</dbReference>
<dbReference type="OrthoDB" id="76364at2759"/>
<name>A0A5J5AYJ6_9ASTE</name>
<keyword evidence="3" id="KW-0227">DNA damage</keyword>
<dbReference type="PANTHER" id="PTHR15749">
    <property type="entry name" value="FANCONI-ASSOCIATED NUCLEASE 1"/>
    <property type="match status" value="1"/>
</dbReference>
<keyword evidence="3" id="KW-0464">Manganese</keyword>
<dbReference type="EMBL" id="CM018040">
    <property type="protein sequence ID" value="KAA8535318.1"/>
    <property type="molecule type" value="Genomic_DNA"/>
</dbReference>
<keyword evidence="3" id="KW-0539">Nucleus</keyword>
<comment type="similarity">
    <text evidence="3">Belongs to the FAN1 family.</text>
</comment>
<dbReference type="GO" id="GO:0036297">
    <property type="term" value="P:interstrand cross-link repair"/>
    <property type="evidence" value="ECO:0007669"/>
    <property type="project" value="InterPro"/>
</dbReference>
<evidence type="ECO:0000256" key="3">
    <source>
        <dbReference type="RuleBase" id="RU365033"/>
    </source>
</evidence>
<dbReference type="InterPro" id="IPR033315">
    <property type="entry name" value="Fan1-like"/>
</dbReference>
<dbReference type="GO" id="GO:0017108">
    <property type="term" value="F:5'-flap endonuclease activity"/>
    <property type="evidence" value="ECO:0007669"/>
    <property type="project" value="TreeGrafter"/>
</dbReference>
<dbReference type="GO" id="GO:0005634">
    <property type="term" value="C:nucleus"/>
    <property type="evidence" value="ECO:0007669"/>
    <property type="project" value="UniProtKB-SubCell"/>
</dbReference>
<proteinExistence type="inferred from homology"/>